<organism evidence="1 2">
    <name type="scientific">Penicillium antarcticum</name>
    <dbReference type="NCBI Taxonomy" id="416450"/>
    <lineage>
        <taxon>Eukaryota</taxon>
        <taxon>Fungi</taxon>
        <taxon>Dikarya</taxon>
        <taxon>Ascomycota</taxon>
        <taxon>Pezizomycotina</taxon>
        <taxon>Eurotiomycetes</taxon>
        <taxon>Eurotiomycetidae</taxon>
        <taxon>Eurotiales</taxon>
        <taxon>Aspergillaceae</taxon>
        <taxon>Penicillium</taxon>
    </lineage>
</organism>
<dbReference type="AlphaFoldDB" id="A0A1V6PMW3"/>
<protein>
    <submittedName>
        <fullName evidence="1">Uncharacterized protein</fullName>
    </submittedName>
</protein>
<reference evidence="2" key="1">
    <citation type="journal article" date="2017" name="Nat. Microbiol.">
        <title>Global analysis of biosynthetic gene clusters reveals vast potential of secondary metabolite production in Penicillium species.</title>
        <authorList>
            <person name="Nielsen J.C."/>
            <person name="Grijseels S."/>
            <person name="Prigent S."/>
            <person name="Ji B."/>
            <person name="Dainat J."/>
            <person name="Nielsen K.F."/>
            <person name="Frisvad J.C."/>
            <person name="Workman M."/>
            <person name="Nielsen J."/>
        </authorList>
    </citation>
    <scope>NUCLEOTIDE SEQUENCE [LARGE SCALE GENOMIC DNA]</scope>
    <source>
        <strain evidence="2">IBT 31811</strain>
    </source>
</reference>
<evidence type="ECO:0000313" key="2">
    <source>
        <dbReference type="Proteomes" id="UP000191672"/>
    </source>
</evidence>
<comment type="caution">
    <text evidence="1">The sequence shown here is derived from an EMBL/GenBank/DDBJ whole genome shotgun (WGS) entry which is preliminary data.</text>
</comment>
<dbReference type="EMBL" id="MDYN01000098">
    <property type="protein sequence ID" value="OQD78012.1"/>
    <property type="molecule type" value="Genomic_DNA"/>
</dbReference>
<proteinExistence type="predicted"/>
<gene>
    <name evidence="1" type="ORF">PENANT_c098G08508</name>
</gene>
<evidence type="ECO:0000313" key="1">
    <source>
        <dbReference type="EMBL" id="OQD78012.1"/>
    </source>
</evidence>
<sequence>MWTNFIGHFRRYKASSFYSAVSSYAYSPLAMDNTVSCQDADDKDEGGGPNVFLDLLPEQIFYLPELVTIDPMPPSATGGAAPPAGSSFEVYQSMDGTSGFMDAAFLNFPESTENYMDHSSL</sequence>
<name>A0A1V6PMW3_9EURO</name>
<keyword evidence="2" id="KW-1185">Reference proteome</keyword>
<accession>A0A1V6PMW3</accession>
<dbReference type="Proteomes" id="UP000191672">
    <property type="component" value="Unassembled WGS sequence"/>
</dbReference>